<reference evidence="6 7" key="1">
    <citation type="journal article" date="2023" name="Hortic Res">
        <title>Pangenome of water caltrop reveals structural variations and asymmetric subgenome divergence after allopolyploidization.</title>
        <authorList>
            <person name="Zhang X."/>
            <person name="Chen Y."/>
            <person name="Wang L."/>
            <person name="Yuan Y."/>
            <person name="Fang M."/>
            <person name="Shi L."/>
            <person name="Lu R."/>
            <person name="Comes H.P."/>
            <person name="Ma Y."/>
            <person name="Chen Y."/>
            <person name="Huang G."/>
            <person name="Zhou Y."/>
            <person name="Zheng Z."/>
            <person name="Qiu Y."/>
        </authorList>
    </citation>
    <scope>NUCLEOTIDE SEQUENCE [LARGE SCALE GENOMIC DNA]</scope>
    <source>
        <tissue evidence="6">Roots</tissue>
    </source>
</reference>
<sequence length="397" mass="43663">MSSRRSPPMSNEGPALVPHPQSAPSSQQLLFEDDPTTRFTCVGGDQGPKPRALGQPSYVQNRFFAGQDAEFRGSLYPNHLHPCEPKWNGIRDAPSGHDATDRKEEGDNDEDEDEDEDEDHEDVPTESTRAVVEGGSNAQAVNNTGPTSTEIHPPVQMGNYSNPLSVVGPDGESFYPQYLQGVEASQSRGKNVYVENSCGFSRKKDGSFHSDSGVSLRAILSDPVTGSLMDDAMIFPCGHSFGGDGIQHVIRMKVCPTCSQSVSEDSILPNLSLRAAVSAFRREEGMCINRSLKRRERIDQDMNSYADSLMDLSKSRSAQFPFSVTDRVIIKGNKRTPERFVGREAIVTTQCLNGWYVVKTLDNAESVKLQYRSLAKVSNDLSSKLSSSKMDTNWLQS</sequence>
<protein>
    <recommendedName>
        <fullName evidence="5">U-box domain-containing protein</fullName>
    </recommendedName>
</protein>
<keyword evidence="3" id="KW-0833">Ubl conjugation pathway</keyword>
<dbReference type="SUPFAM" id="SSF57850">
    <property type="entry name" value="RING/U-box"/>
    <property type="match status" value="1"/>
</dbReference>
<keyword evidence="7" id="KW-1185">Reference proteome</keyword>
<evidence type="ECO:0000256" key="2">
    <source>
        <dbReference type="ARBA" id="ARBA00022679"/>
    </source>
</evidence>
<dbReference type="Gene3D" id="3.30.40.10">
    <property type="entry name" value="Zinc/RING finger domain, C3HC4 (zinc finger)"/>
    <property type="match status" value="1"/>
</dbReference>
<keyword evidence="2" id="KW-0808">Transferase</keyword>
<feature type="region of interest" description="Disordered" evidence="4">
    <location>
        <begin position="1"/>
        <end position="58"/>
    </location>
</feature>
<name>A0AAN7KTY2_9MYRT</name>
<comment type="pathway">
    <text evidence="1">Protein modification; protein ubiquitination.</text>
</comment>
<feature type="domain" description="U-box" evidence="5">
    <location>
        <begin position="215"/>
        <end position="287"/>
    </location>
</feature>
<dbReference type="PANTHER" id="PTHR33644:SF5">
    <property type="entry name" value="U-BOX DOMAIN-CONTAINING PROTEIN 62"/>
    <property type="match status" value="1"/>
</dbReference>
<accession>A0AAN7KTY2</accession>
<feature type="compositionally biased region" description="Polar residues" evidence="4">
    <location>
        <begin position="136"/>
        <end position="150"/>
    </location>
</feature>
<dbReference type="GO" id="GO:0016567">
    <property type="term" value="P:protein ubiquitination"/>
    <property type="evidence" value="ECO:0007669"/>
    <property type="project" value="InterPro"/>
</dbReference>
<proteinExistence type="predicted"/>
<feature type="compositionally biased region" description="Acidic residues" evidence="4">
    <location>
        <begin position="106"/>
        <end position="121"/>
    </location>
</feature>
<dbReference type="Pfam" id="PF23112">
    <property type="entry name" value="PUB62-63_C"/>
    <property type="match status" value="1"/>
</dbReference>
<dbReference type="AlphaFoldDB" id="A0AAN7KTY2"/>
<dbReference type="Proteomes" id="UP001345219">
    <property type="component" value="Chromosome 22"/>
</dbReference>
<dbReference type="GO" id="GO:0004842">
    <property type="term" value="F:ubiquitin-protein transferase activity"/>
    <property type="evidence" value="ECO:0007669"/>
    <property type="project" value="InterPro"/>
</dbReference>
<dbReference type="InterPro" id="IPR057649">
    <property type="entry name" value="PUB62-63_C"/>
</dbReference>
<feature type="compositionally biased region" description="Basic and acidic residues" evidence="4">
    <location>
        <begin position="94"/>
        <end position="105"/>
    </location>
</feature>
<evidence type="ECO:0000313" key="7">
    <source>
        <dbReference type="Proteomes" id="UP001345219"/>
    </source>
</evidence>
<dbReference type="EMBL" id="JAXIOK010000004">
    <property type="protein sequence ID" value="KAK4773382.1"/>
    <property type="molecule type" value="Genomic_DNA"/>
</dbReference>
<feature type="region of interest" description="Disordered" evidence="4">
    <location>
        <begin position="86"/>
        <end position="152"/>
    </location>
</feature>
<evidence type="ECO:0000256" key="4">
    <source>
        <dbReference type="SAM" id="MobiDB-lite"/>
    </source>
</evidence>
<organism evidence="6 7">
    <name type="scientific">Trapa incisa</name>
    <dbReference type="NCBI Taxonomy" id="236973"/>
    <lineage>
        <taxon>Eukaryota</taxon>
        <taxon>Viridiplantae</taxon>
        <taxon>Streptophyta</taxon>
        <taxon>Embryophyta</taxon>
        <taxon>Tracheophyta</taxon>
        <taxon>Spermatophyta</taxon>
        <taxon>Magnoliopsida</taxon>
        <taxon>eudicotyledons</taxon>
        <taxon>Gunneridae</taxon>
        <taxon>Pentapetalae</taxon>
        <taxon>rosids</taxon>
        <taxon>malvids</taxon>
        <taxon>Myrtales</taxon>
        <taxon>Lythraceae</taxon>
        <taxon>Trapa</taxon>
    </lineage>
</organism>
<dbReference type="PROSITE" id="PS51698">
    <property type="entry name" value="U_BOX"/>
    <property type="match status" value="1"/>
</dbReference>
<evidence type="ECO:0000259" key="5">
    <source>
        <dbReference type="PROSITE" id="PS51698"/>
    </source>
</evidence>
<dbReference type="PANTHER" id="PTHR33644">
    <property type="entry name" value="U-BOX DOMAIN-CONTAINING PROTEIN 62-RELATED"/>
    <property type="match status" value="1"/>
</dbReference>
<dbReference type="Pfam" id="PF04564">
    <property type="entry name" value="U-box"/>
    <property type="match status" value="1"/>
</dbReference>
<evidence type="ECO:0000256" key="1">
    <source>
        <dbReference type="ARBA" id="ARBA00004906"/>
    </source>
</evidence>
<comment type="caution">
    <text evidence="6">The sequence shown here is derived from an EMBL/GenBank/DDBJ whole genome shotgun (WGS) entry which is preliminary data.</text>
</comment>
<evidence type="ECO:0000256" key="3">
    <source>
        <dbReference type="ARBA" id="ARBA00022786"/>
    </source>
</evidence>
<evidence type="ECO:0000313" key="6">
    <source>
        <dbReference type="EMBL" id="KAK4773382.1"/>
    </source>
</evidence>
<dbReference type="InterPro" id="IPR013083">
    <property type="entry name" value="Znf_RING/FYVE/PHD"/>
</dbReference>
<gene>
    <name evidence="6" type="ORF">SAY87_028401</name>
</gene>
<dbReference type="InterPro" id="IPR003613">
    <property type="entry name" value="Ubox_domain"/>
</dbReference>